<keyword evidence="2" id="KW-0472">Membrane</keyword>
<evidence type="ECO:0000256" key="2">
    <source>
        <dbReference type="SAM" id="Phobius"/>
    </source>
</evidence>
<sequence length="195" mass="20624">MTPPQWHGDRNPQWPAPGQYVPQPQEPPTQQIRQSGVTGDQPPPRPAAVLVAAALGGVVALALFGLALHVLVTGVGGATGALSVIAVVLLACIVAGMAALYGIGLAGLLHRRFPNTAQLAMATWMTAVIVGVAMVRSARGWTDGSDGPLTFAAWTVMLVVVALLVLMSRPAVVRWIQATHEHSRRLGYAPRQRRR</sequence>
<name>A0ABW3FUW2_9PSEU</name>
<feature type="transmembrane region" description="Helical" evidence="2">
    <location>
        <begin position="147"/>
        <end position="167"/>
    </location>
</feature>
<proteinExistence type="predicted"/>
<reference evidence="4" key="1">
    <citation type="journal article" date="2019" name="Int. J. Syst. Evol. Microbiol.">
        <title>The Global Catalogue of Microorganisms (GCM) 10K type strain sequencing project: providing services to taxonomists for standard genome sequencing and annotation.</title>
        <authorList>
            <consortium name="The Broad Institute Genomics Platform"/>
            <consortium name="The Broad Institute Genome Sequencing Center for Infectious Disease"/>
            <person name="Wu L."/>
            <person name="Ma J."/>
        </authorList>
    </citation>
    <scope>NUCLEOTIDE SEQUENCE [LARGE SCALE GENOMIC DNA]</scope>
    <source>
        <strain evidence="4">CCUG 56401</strain>
    </source>
</reference>
<feature type="region of interest" description="Disordered" evidence="1">
    <location>
        <begin position="1"/>
        <end position="43"/>
    </location>
</feature>
<gene>
    <name evidence="3" type="ORF">ACFQ16_17730</name>
</gene>
<dbReference type="EMBL" id="JBHTIW010000014">
    <property type="protein sequence ID" value="MFD0921588.1"/>
    <property type="molecule type" value="Genomic_DNA"/>
</dbReference>
<evidence type="ECO:0000256" key="1">
    <source>
        <dbReference type="SAM" id="MobiDB-lite"/>
    </source>
</evidence>
<feature type="transmembrane region" description="Helical" evidence="2">
    <location>
        <begin position="47"/>
        <end position="72"/>
    </location>
</feature>
<protein>
    <submittedName>
        <fullName evidence="3">Uncharacterized protein</fullName>
    </submittedName>
</protein>
<dbReference type="RefSeq" id="WP_345600464.1">
    <property type="nucleotide sequence ID" value="NZ_BAABLT010000006.1"/>
</dbReference>
<organism evidence="3 4">
    <name type="scientific">Saccharopolyspora rosea</name>
    <dbReference type="NCBI Taxonomy" id="524884"/>
    <lineage>
        <taxon>Bacteria</taxon>
        <taxon>Bacillati</taxon>
        <taxon>Actinomycetota</taxon>
        <taxon>Actinomycetes</taxon>
        <taxon>Pseudonocardiales</taxon>
        <taxon>Pseudonocardiaceae</taxon>
        <taxon>Saccharopolyspora</taxon>
    </lineage>
</organism>
<accession>A0ABW3FUW2</accession>
<keyword evidence="2" id="KW-0812">Transmembrane</keyword>
<keyword evidence="2" id="KW-1133">Transmembrane helix</keyword>
<feature type="transmembrane region" description="Helical" evidence="2">
    <location>
        <begin position="116"/>
        <end position="135"/>
    </location>
</feature>
<feature type="transmembrane region" description="Helical" evidence="2">
    <location>
        <begin position="84"/>
        <end position="109"/>
    </location>
</feature>
<feature type="compositionally biased region" description="Polar residues" evidence="1">
    <location>
        <begin position="28"/>
        <end position="38"/>
    </location>
</feature>
<dbReference type="Proteomes" id="UP001597018">
    <property type="component" value="Unassembled WGS sequence"/>
</dbReference>
<evidence type="ECO:0000313" key="4">
    <source>
        <dbReference type="Proteomes" id="UP001597018"/>
    </source>
</evidence>
<keyword evidence="4" id="KW-1185">Reference proteome</keyword>
<comment type="caution">
    <text evidence="3">The sequence shown here is derived from an EMBL/GenBank/DDBJ whole genome shotgun (WGS) entry which is preliminary data.</text>
</comment>
<evidence type="ECO:0000313" key="3">
    <source>
        <dbReference type="EMBL" id="MFD0921588.1"/>
    </source>
</evidence>